<sequence>MALDMQDIGQAIFETAKRIEKGTNELYKYAKAYAEAEREYRLALAKEIVKLKDEKMQATLIPDVARGNVAEQKYKRDLAEVSYKTARDMLEGLMAEMSGLQTIYKKQSEV</sequence>
<gene>
    <name evidence="1" type="ORF">SAMN02746091_01909</name>
</gene>
<organism evidence="1 2">
    <name type="scientific">Caloramator proteoclasticus DSM 10124</name>
    <dbReference type="NCBI Taxonomy" id="1121262"/>
    <lineage>
        <taxon>Bacteria</taxon>
        <taxon>Bacillati</taxon>
        <taxon>Bacillota</taxon>
        <taxon>Clostridia</taxon>
        <taxon>Eubacteriales</taxon>
        <taxon>Clostridiaceae</taxon>
        <taxon>Caloramator</taxon>
    </lineage>
</organism>
<evidence type="ECO:0000313" key="1">
    <source>
        <dbReference type="EMBL" id="SHF16754.1"/>
    </source>
</evidence>
<dbReference type="RefSeq" id="WP_073249293.1">
    <property type="nucleotide sequence ID" value="NZ_FQVG01000039.1"/>
</dbReference>
<reference evidence="2" key="1">
    <citation type="submission" date="2016-11" db="EMBL/GenBank/DDBJ databases">
        <authorList>
            <person name="Varghese N."/>
            <person name="Submissions S."/>
        </authorList>
    </citation>
    <scope>NUCLEOTIDE SEQUENCE [LARGE SCALE GENOMIC DNA]</scope>
    <source>
        <strain evidence="2">DSM 10124</strain>
    </source>
</reference>
<proteinExistence type="predicted"/>
<keyword evidence="2" id="KW-1185">Reference proteome</keyword>
<protein>
    <submittedName>
        <fullName evidence="1">Uncharacterized protein</fullName>
    </submittedName>
</protein>
<dbReference type="AlphaFoldDB" id="A0A1M4ZFC0"/>
<name>A0A1M4ZFC0_9CLOT</name>
<dbReference type="EMBL" id="FQVG01000039">
    <property type="protein sequence ID" value="SHF16754.1"/>
    <property type="molecule type" value="Genomic_DNA"/>
</dbReference>
<dbReference type="Proteomes" id="UP000184423">
    <property type="component" value="Unassembled WGS sequence"/>
</dbReference>
<evidence type="ECO:0000313" key="2">
    <source>
        <dbReference type="Proteomes" id="UP000184423"/>
    </source>
</evidence>
<accession>A0A1M4ZFC0</accession>